<dbReference type="EMBL" id="AP026073">
    <property type="protein sequence ID" value="BDM73046.1"/>
    <property type="molecule type" value="Genomic_DNA"/>
</dbReference>
<sequence length="187" mass="20965">MEKKHSEVTIKLFRRTRLIAMTASVIIFTGACMSQPADDPNKALPRKSREDSLAWAKQYTATMAHYAGVKIGKRFGSPFTDFEDCVGQNDEVADDGRYTLTYTAYADLPQEEHIPAVRKLRAALKKQGGMDVSSYEERPHSHEVILDGYHEKENFSLIADSVKPPNTLRLSVSTPCFLPPGAKQQKF</sequence>
<keyword evidence="2" id="KW-1185">Reference proteome</keyword>
<evidence type="ECO:0000313" key="2">
    <source>
        <dbReference type="Proteomes" id="UP001059597"/>
    </source>
</evidence>
<accession>A0ABM8A392</accession>
<protein>
    <recommendedName>
        <fullName evidence="3">Lipoprotein</fullName>
    </recommendedName>
</protein>
<proteinExistence type="predicted"/>
<dbReference type="PROSITE" id="PS51257">
    <property type="entry name" value="PROKAR_LIPOPROTEIN"/>
    <property type="match status" value="1"/>
</dbReference>
<organism evidence="1 2">
    <name type="scientific">Streptomyces nigrescens</name>
    <dbReference type="NCBI Taxonomy" id="1920"/>
    <lineage>
        <taxon>Bacteria</taxon>
        <taxon>Bacillati</taxon>
        <taxon>Actinomycetota</taxon>
        <taxon>Actinomycetes</taxon>
        <taxon>Kitasatosporales</taxon>
        <taxon>Streptomycetaceae</taxon>
        <taxon>Streptomyces</taxon>
    </lineage>
</organism>
<evidence type="ECO:0008006" key="3">
    <source>
        <dbReference type="Google" id="ProtNLM"/>
    </source>
</evidence>
<reference evidence="1" key="1">
    <citation type="submission" date="2022-06" db="EMBL/GenBank/DDBJ databases">
        <title>Complete genome sequence of Streptomyces nigrescens HEK616.</title>
        <authorList>
            <person name="Asamizu S."/>
            <person name="Onaka H."/>
        </authorList>
    </citation>
    <scope>NUCLEOTIDE SEQUENCE</scope>
    <source>
        <strain evidence="1">HEK616</strain>
    </source>
</reference>
<gene>
    <name evidence="1" type="ORF">HEK616_65330</name>
</gene>
<evidence type="ECO:0000313" key="1">
    <source>
        <dbReference type="EMBL" id="BDM73046.1"/>
    </source>
</evidence>
<name>A0ABM8A392_STRNI</name>
<dbReference type="Proteomes" id="UP001059597">
    <property type="component" value="Chromosome"/>
</dbReference>
<dbReference type="RefSeq" id="WP_261956353.1">
    <property type="nucleotide sequence ID" value="NZ_AP026073.1"/>
</dbReference>